<organism evidence="2 3">
    <name type="scientific">Nitrincola tapanii</name>
    <dbReference type="NCBI Taxonomy" id="1708751"/>
    <lineage>
        <taxon>Bacteria</taxon>
        <taxon>Pseudomonadati</taxon>
        <taxon>Pseudomonadota</taxon>
        <taxon>Gammaproteobacteria</taxon>
        <taxon>Oceanospirillales</taxon>
        <taxon>Oceanospirillaceae</taxon>
        <taxon>Nitrincola</taxon>
    </lineage>
</organism>
<feature type="transmembrane region" description="Helical" evidence="1">
    <location>
        <begin position="150"/>
        <end position="168"/>
    </location>
</feature>
<evidence type="ECO:0000256" key="1">
    <source>
        <dbReference type="SAM" id="Phobius"/>
    </source>
</evidence>
<sequence length="208" mass="22374">MLMIAGQLLLLISACGVSLVLLQQHKQDQEQAWHGLVKVFAVSSLFIAAAALAGLTLRSDGMDQQALLRMTENLAYYVALPFLASVLLARGRLWFWSMAAWGRWLLGLIAFFELARRTEYGVAYTQFLAIGVPLTLAAASLFLSNLQARGLGLVGSVTLAISLVFFGPEPLLGSGTRDGFAFGLSLSLPPLALALHLSLRTLVKEGQA</sequence>
<evidence type="ECO:0000313" key="2">
    <source>
        <dbReference type="EMBL" id="KAA0873654.1"/>
    </source>
</evidence>
<evidence type="ECO:0000313" key="3">
    <source>
        <dbReference type="Proteomes" id="UP000325302"/>
    </source>
</evidence>
<keyword evidence="1" id="KW-1133">Transmembrane helix</keyword>
<feature type="transmembrane region" description="Helical" evidence="1">
    <location>
        <begin position="123"/>
        <end position="143"/>
    </location>
</feature>
<keyword evidence="3" id="KW-1185">Reference proteome</keyword>
<keyword evidence="1" id="KW-0472">Membrane</keyword>
<dbReference type="Proteomes" id="UP000325302">
    <property type="component" value="Unassembled WGS sequence"/>
</dbReference>
<keyword evidence="1" id="KW-0812">Transmembrane</keyword>
<accession>A0A5A9VZJ1</accession>
<dbReference type="EMBL" id="SMRS01000010">
    <property type="protein sequence ID" value="KAA0873654.1"/>
    <property type="molecule type" value="Genomic_DNA"/>
</dbReference>
<dbReference type="RefSeq" id="WP_149391766.1">
    <property type="nucleotide sequence ID" value="NZ_SMRS01000010.1"/>
</dbReference>
<feature type="transmembrane region" description="Helical" evidence="1">
    <location>
        <begin position="32"/>
        <end position="53"/>
    </location>
</feature>
<name>A0A5A9VZJ1_9GAMM</name>
<gene>
    <name evidence="2" type="ORF">E1H14_12200</name>
</gene>
<reference evidence="2 3" key="1">
    <citation type="submission" date="2019-03" db="EMBL/GenBank/DDBJ databases">
        <title>Nitrincola sp. nov. isolated from an Indian soda lake.</title>
        <authorList>
            <person name="Joshi A."/>
            <person name="Thite S.V."/>
            <person name="Joseph N."/>
            <person name="Dhotre D."/>
            <person name="Moorthy M."/>
            <person name="Shouche Y.S."/>
        </authorList>
    </citation>
    <scope>NUCLEOTIDE SEQUENCE [LARGE SCALE GENOMIC DNA]</scope>
    <source>
        <strain evidence="2 3">MEB193</strain>
    </source>
</reference>
<proteinExistence type="predicted"/>
<dbReference type="OrthoDB" id="6199484at2"/>
<dbReference type="AlphaFoldDB" id="A0A5A9VZJ1"/>
<comment type="caution">
    <text evidence="2">The sequence shown here is derived from an EMBL/GenBank/DDBJ whole genome shotgun (WGS) entry which is preliminary data.</text>
</comment>
<protein>
    <submittedName>
        <fullName evidence="2">Uncharacterized protein</fullName>
    </submittedName>
</protein>
<feature type="transmembrane region" description="Helical" evidence="1">
    <location>
        <begin position="74"/>
        <end position="95"/>
    </location>
</feature>